<evidence type="ECO:0000256" key="5">
    <source>
        <dbReference type="ARBA" id="ARBA00023027"/>
    </source>
</evidence>
<evidence type="ECO:0000259" key="8">
    <source>
        <dbReference type="Pfam" id="PF16363"/>
    </source>
</evidence>
<name>A0A511B490_9PROT</name>
<comment type="caution">
    <text evidence="9">The sequence shown here is derived from an EMBL/GenBank/DDBJ whole genome shotgun (WGS) entry which is preliminary data.</text>
</comment>
<dbReference type="AlphaFoldDB" id="A0A511B490"/>
<comment type="catalytic activity">
    <reaction evidence="1 7">
        <text>dTDP-alpha-D-glucose = dTDP-4-dehydro-6-deoxy-alpha-D-glucose + H2O</text>
        <dbReference type="Rhea" id="RHEA:17221"/>
        <dbReference type="ChEBI" id="CHEBI:15377"/>
        <dbReference type="ChEBI" id="CHEBI:57477"/>
        <dbReference type="ChEBI" id="CHEBI:57649"/>
        <dbReference type="EC" id="4.2.1.46"/>
    </reaction>
</comment>
<dbReference type="Gene3D" id="3.90.25.10">
    <property type="entry name" value="UDP-galactose 4-epimerase, domain 1"/>
    <property type="match status" value="1"/>
</dbReference>
<feature type="domain" description="NAD(P)-binding" evidence="8">
    <location>
        <begin position="19"/>
        <end position="338"/>
    </location>
</feature>
<dbReference type="Gene3D" id="3.40.50.720">
    <property type="entry name" value="NAD(P)-binding Rossmann-like Domain"/>
    <property type="match status" value="1"/>
</dbReference>
<dbReference type="InterPro" id="IPR005888">
    <property type="entry name" value="dTDP_Gluc_deHydtase"/>
</dbReference>
<dbReference type="SUPFAM" id="SSF51735">
    <property type="entry name" value="NAD(P)-binding Rossmann-fold domains"/>
    <property type="match status" value="1"/>
</dbReference>
<evidence type="ECO:0000313" key="9">
    <source>
        <dbReference type="EMBL" id="GEK94503.1"/>
    </source>
</evidence>
<keyword evidence="5" id="KW-0520">NAD</keyword>
<comment type="similarity">
    <text evidence="3 7">Belongs to the NAD(P)-dependent epimerase/dehydratase family. dTDP-glucose dehydratase subfamily.</text>
</comment>
<sequence length="366" mass="41332">MDKSSGVTPSIIGVQMRILLTGGCGFIGSAVVRHLIRNTSHSVINVDCMTYAASEETVSEVSADPRYTHVRANIVNGSEMQKLFDEHRPEAVMHLAAESHVDRSIDGPGIFVQTNVVGTYSLLEAARKYWSALPAEEQAAFRFHHISTDEVFGHLEPQDPPFTETTPYDPRSPYSASKAASDHLVRAWYHTYGLPTFVTNTTNNYGVWHFPEKLIPLVTINAIEGRELPVYGKGENVRDWLFVEDHAEALVRAVEIGKPGETYAIGARQPRTNLDVVKTICKVLDELQPDPAGPRERLIRFVTDRPGHDFRYEIDPTHAETELDWKAKNDFETGIRKTVQWYLDNRAWWEGIRSKRYTGQRLGTRS</sequence>
<accession>A0A511B490</accession>
<protein>
    <recommendedName>
        <fullName evidence="4 7">dTDP-glucose 4,6-dehydratase</fullName>
        <ecNumber evidence="4 7">4.2.1.46</ecNumber>
    </recommendedName>
</protein>
<evidence type="ECO:0000313" key="10">
    <source>
        <dbReference type="Proteomes" id="UP000321230"/>
    </source>
</evidence>
<dbReference type="EC" id="4.2.1.46" evidence="4 7"/>
<evidence type="ECO:0000256" key="4">
    <source>
        <dbReference type="ARBA" id="ARBA00011990"/>
    </source>
</evidence>
<evidence type="ECO:0000256" key="7">
    <source>
        <dbReference type="RuleBase" id="RU004473"/>
    </source>
</evidence>
<dbReference type="NCBIfam" id="TIGR01181">
    <property type="entry name" value="dTDP_gluc_dehyt"/>
    <property type="match status" value="1"/>
</dbReference>
<dbReference type="InterPro" id="IPR036291">
    <property type="entry name" value="NAD(P)-bd_dom_sf"/>
</dbReference>
<evidence type="ECO:0000256" key="2">
    <source>
        <dbReference type="ARBA" id="ARBA00001911"/>
    </source>
</evidence>
<dbReference type="CDD" id="cd05246">
    <property type="entry name" value="dTDP_GD_SDR_e"/>
    <property type="match status" value="1"/>
</dbReference>
<organism evidence="9 10">
    <name type="scientific">Gluconobacter wancherniae NBRC 103581</name>
    <dbReference type="NCBI Taxonomy" id="656744"/>
    <lineage>
        <taxon>Bacteria</taxon>
        <taxon>Pseudomonadati</taxon>
        <taxon>Pseudomonadota</taxon>
        <taxon>Alphaproteobacteria</taxon>
        <taxon>Acetobacterales</taxon>
        <taxon>Acetobacteraceae</taxon>
        <taxon>Gluconobacter</taxon>
    </lineage>
</organism>
<dbReference type="Proteomes" id="UP000321230">
    <property type="component" value="Unassembled WGS sequence"/>
</dbReference>
<evidence type="ECO:0000256" key="1">
    <source>
        <dbReference type="ARBA" id="ARBA00001539"/>
    </source>
</evidence>
<dbReference type="GO" id="GO:0008460">
    <property type="term" value="F:dTDP-glucose 4,6-dehydratase activity"/>
    <property type="evidence" value="ECO:0007669"/>
    <property type="project" value="UniProtKB-EC"/>
</dbReference>
<keyword evidence="6 7" id="KW-0456">Lyase</keyword>
<reference evidence="9 10" key="1">
    <citation type="submission" date="2019-07" db="EMBL/GenBank/DDBJ databases">
        <title>Whole genome shotgun sequence of Gluconobacter wancherniae NBRC 103581.</title>
        <authorList>
            <person name="Hosoyama A."/>
            <person name="Uohara A."/>
            <person name="Ohji S."/>
            <person name="Ichikawa N."/>
        </authorList>
    </citation>
    <scope>NUCLEOTIDE SEQUENCE [LARGE SCALE GENOMIC DNA]</scope>
    <source>
        <strain evidence="9 10">NBRC 103581</strain>
    </source>
</reference>
<dbReference type="PANTHER" id="PTHR43000">
    <property type="entry name" value="DTDP-D-GLUCOSE 4,6-DEHYDRATASE-RELATED"/>
    <property type="match status" value="1"/>
</dbReference>
<comment type="cofactor">
    <cofactor evidence="2 7">
        <name>NAD(+)</name>
        <dbReference type="ChEBI" id="CHEBI:57540"/>
    </cofactor>
</comment>
<dbReference type="EMBL" id="BJUZ01000003">
    <property type="protein sequence ID" value="GEK94503.1"/>
    <property type="molecule type" value="Genomic_DNA"/>
</dbReference>
<dbReference type="Pfam" id="PF16363">
    <property type="entry name" value="GDP_Man_Dehyd"/>
    <property type="match status" value="1"/>
</dbReference>
<proteinExistence type="inferred from homology"/>
<gene>
    <name evidence="9" type="primary">rffG</name>
    <name evidence="9" type="ORF">GWA01_22730</name>
</gene>
<evidence type="ECO:0000256" key="3">
    <source>
        <dbReference type="ARBA" id="ARBA00008178"/>
    </source>
</evidence>
<keyword evidence="10" id="KW-1185">Reference proteome</keyword>
<dbReference type="GO" id="GO:0009225">
    <property type="term" value="P:nucleotide-sugar metabolic process"/>
    <property type="evidence" value="ECO:0007669"/>
    <property type="project" value="InterPro"/>
</dbReference>
<dbReference type="InterPro" id="IPR016040">
    <property type="entry name" value="NAD(P)-bd_dom"/>
</dbReference>
<evidence type="ECO:0000256" key="6">
    <source>
        <dbReference type="ARBA" id="ARBA00023239"/>
    </source>
</evidence>